<sequence length="329" mass="36681">MAFSKSRVSRFQPDTSCAPPPTRYAPKSNIKMKGNTLFNKQKQVTTQIGSGPCPSQKEVRRMSKLNSMPSLKSGRGNSEMQREVKLGGTTSFKHEPPRSSKPVMNKELPKEQGSVVEQQSSIGNQCDQALNSSGEDVDSVKGSDVIDLRRINGPISTKGAVETKPDASDTFTESKHNGQEAELRTELPASQAQLGSAEHRMKEAQNKVKSLEKDIRAGDEMLIIQASITDARNKNEQLRELLIQQQLVIEQTDSVICQECKLLKGQAKQVNKEISAQADEVKKLFLNIDKKTTELAQIKKRLQELQEDKNIFEAQHALNKDLERALQER</sequence>
<accession>A0A067R6J7</accession>
<protein>
    <submittedName>
        <fullName evidence="3">Uncharacterized protein</fullName>
    </submittedName>
</protein>
<keyword evidence="1" id="KW-0175">Coiled coil</keyword>
<feature type="region of interest" description="Disordered" evidence="2">
    <location>
        <begin position="156"/>
        <end position="184"/>
    </location>
</feature>
<dbReference type="InParanoid" id="A0A067R6J7"/>
<dbReference type="Proteomes" id="UP000027135">
    <property type="component" value="Unassembled WGS sequence"/>
</dbReference>
<feature type="coiled-coil region" evidence="1">
    <location>
        <begin position="187"/>
        <end position="221"/>
    </location>
</feature>
<evidence type="ECO:0000256" key="1">
    <source>
        <dbReference type="SAM" id="Coils"/>
    </source>
</evidence>
<evidence type="ECO:0000313" key="3">
    <source>
        <dbReference type="EMBL" id="KDR14998.1"/>
    </source>
</evidence>
<feature type="region of interest" description="Disordered" evidence="2">
    <location>
        <begin position="44"/>
        <end position="120"/>
    </location>
</feature>
<feature type="coiled-coil region" evidence="1">
    <location>
        <begin position="288"/>
        <end position="315"/>
    </location>
</feature>
<feature type="compositionally biased region" description="Basic and acidic residues" evidence="2">
    <location>
        <begin position="161"/>
        <end position="184"/>
    </location>
</feature>
<dbReference type="EMBL" id="KK852854">
    <property type="protein sequence ID" value="KDR14998.1"/>
    <property type="molecule type" value="Genomic_DNA"/>
</dbReference>
<organism evidence="3 4">
    <name type="scientific">Zootermopsis nevadensis</name>
    <name type="common">Dampwood termite</name>
    <dbReference type="NCBI Taxonomy" id="136037"/>
    <lineage>
        <taxon>Eukaryota</taxon>
        <taxon>Metazoa</taxon>
        <taxon>Ecdysozoa</taxon>
        <taxon>Arthropoda</taxon>
        <taxon>Hexapoda</taxon>
        <taxon>Insecta</taxon>
        <taxon>Pterygota</taxon>
        <taxon>Neoptera</taxon>
        <taxon>Polyneoptera</taxon>
        <taxon>Dictyoptera</taxon>
        <taxon>Blattodea</taxon>
        <taxon>Blattoidea</taxon>
        <taxon>Termitoidae</taxon>
        <taxon>Termopsidae</taxon>
        <taxon>Zootermopsis</taxon>
    </lineage>
</organism>
<evidence type="ECO:0000313" key="4">
    <source>
        <dbReference type="Proteomes" id="UP000027135"/>
    </source>
</evidence>
<reference evidence="3 4" key="1">
    <citation type="journal article" date="2014" name="Nat. Commun.">
        <title>Molecular traces of alternative social organization in a termite genome.</title>
        <authorList>
            <person name="Terrapon N."/>
            <person name="Li C."/>
            <person name="Robertson H.M."/>
            <person name="Ji L."/>
            <person name="Meng X."/>
            <person name="Booth W."/>
            <person name="Chen Z."/>
            <person name="Childers C.P."/>
            <person name="Glastad K.M."/>
            <person name="Gokhale K."/>
            <person name="Gowin J."/>
            <person name="Gronenberg W."/>
            <person name="Hermansen R.A."/>
            <person name="Hu H."/>
            <person name="Hunt B.G."/>
            <person name="Huylmans A.K."/>
            <person name="Khalil S.M."/>
            <person name="Mitchell R.D."/>
            <person name="Munoz-Torres M.C."/>
            <person name="Mustard J.A."/>
            <person name="Pan H."/>
            <person name="Reese J.T."/>
            <person name="Scharf M.E."/>
            <person name="Sun F."/>
            <person name="Vogel H."/>
            <person name="Xiao J."/>
            <person name="Yang W."/>
            <person name="Yang Z."/>
            <person name="Yang Z."/>
            <person name="Zhou J."/>
            <person name="Zhu J."/>
            <person name="Brent C.S."/>
            <person name="Elsik C.G."/>
            <person name="Goodisman M.A."/>
            <person name="Liberles D.A."/>
            <person name="Roe R.M."/>
            <person name="Vargo E.L."/>
            <person name="Vilcinskas A."/>
            <person name="Wang J."/>
            <person name="Bornberg-Bauer E."/>
            <person name="Korb J."/>
            <person name="Zhang G."/>
            <person name="Liebig J."/>
        </authorList>
    </citation>
    <scope>NUCLEOTIDE SEQUENCE [LARGE SCALE GENOMIC DNA]</scope>
    <source>
        <tissue evidence="3">Whole organism</tissue>
    </source>
</reference>
<proteinExistence type="predicted"/>
<feature type="region of interest" description="Disordered" evidence="2">
    <location>
        <begin position="1"/>
        <end position="30"/>
    </location>
</feature>
<feature type="compositionally biased region" description="Polar residues" evidence="2">
    <location>
        <begin position="64"/>
        <end position="79"/>
    </location>
</feature>
<name>A0A067R6J7_ZOONE</name>
<evidence type="ECO:0000256" key="2">
    <source>
        <dbReference type="SAM" id="MobiDB-lite"/>
    </source>
</evidence>
<gene>
    <name evidence="3" type="ORF">L798_10689</name>
</gene>
<dbReference type="AlphaFoldDB" id="A0A067R6J7"/>
<keyword evidence="4" id="KW-1185">Reference proteome</keyword>